<feature type="chain" id="PRO_5019146642" description="Carboxypeptidase regulatory-like domain-containing protein" evidence="1">
    <location>
        <begin position="29"/>
        <end position="236"/>
    </location>
</feature>
<dbReference type="KEGG" id="noj:EJ995_00455"/>
<keyword evidence="1" id="KW-0732">Signal</keyword>
<accession>A0A3S9MUD4</accession>
<feature type="signal peptide" evidence="1">
    <location>
        <begin position="1"/>
        <end position="28"/>
    </location>
</feature>
<dbReference type="EMBL" id="CP034549">
    <property type="protein sequence ID" value="AZQ42778.1"/>
    <property type="molecule type" value="Genomic_DNA"/>
</dbReference>
<gene>
    <name evidence="2" type="ORF">EJ995_00455</name>
</gene>
<proteinExistence type="predicted"/>
<evidence type="ECO:0008006" key="4">
    <source>
        <dbReference type="Google" id="ProtNLM"/>
    </source>
</evidence>
<organism evidence="2 3">
    <name type="scientific">Nonlabens ponticola</name>
    <dbReference type="NCBI Taxonomy" id="2496866"/>
    <lineage>
        <taxon>Bacteria</taxon>
        <taxon>Pseudomonadati</taxon>
        <taxon>Bacteroidota</taxon>
        <taxon>Flavobacteriia</taxon>
        <taxon>Flavobacteriales</taxon>
        <taxon>Flavobacteriaceae</taxon>
        <taxon>Nonlabens</taxon>
    </lineage>
</organism>
<evidence type="ECO:0000313" key="2">
    <source>
        <dbReference type="EMBL" id="AZQ42778.1"/>
    </source>
</evidence>
<dbReference type="AlphaFoldDB" id="A0A3S9MUD4"/>
<dbReference type="OrthoDB" id="1178167at2"/>
<dbReference type="RefSeq" id="WP_126444546.1">
    <property type="nucleotide sequence ID" value="NZ_CP034549.1"/>
</dbReference>
<sequence>MIFDKKLSFVNKTFFSLLLFLCTLTTQAQVEKVPVSVFFVNCYDNELSLYFDNIEMISKETGIAESIVSDYGTFKFSAIPGNYVFKYKNIFDQVMETEAIISQEMNTQIKLCVDHLTSNNVQTLASKFDHGDKFIIDINSSGCFHNERVTFKFFFLANEIVGEVWNGEKLKKRKHLGTDIKEIVDFEKKVRLISRQDGGCTTTDRYTIKLNDQEYKAIDGSCSWNGMDALYKQLFL</sequence>
<keyword evidence="3" id="KW-1185">Reference proteome</keyword>
<reference evidence="2 3" key="1">
    <citation type="submission" date="2018-12" db="EMBL/GenBank/DDBJ databases">
        <title>Complete genome of Nonlabens sp. MJ115.</title>
        <authorList>
            <person name="Choi H.S."/>
            <person name="Jung J."/>
        </authorList>
    </citation>
    <scope>NUCLEOTIDE SEQUENCE [LARGE SCALE GENOMIC DNA]</scope>
    <source>
        <strain evidence="2 3">MJ115</strain>
    </source>
</reference>
<evidence type="ECO:0000313" key="3">
    <source>
        <dbReference type="Proteomes" id="UP000279600"/>
    </source>
</evidence>
<evidence type="ECO:0000256" key="1">
    <source>
        <dbReference type="SAM" id="SignalP"/>
    </source>
</evidence>
<protein>
    <recommendedName>
        <fullName evidence="4">Carboxypeptidase regulatory-like domain-containing protein</fullName>
    </recommendedName>
</protein>
<name>A0A3S9MUD4_9FLAO</name>
<dbReference type="Proteomes" id="UP000279600">
    <property type="component" value="Chromosome"/>
</dbReference>